<comment type="caution">
    <text evidence="2">The sequence shown here is derived from an EMBL/GenBank/DDBJ whole genome shotgun (WGS) entry which is preliminary data.</text>
</comment>
<dbReference type="RefSeq" id="WP_243989695.1">
    <property type="nucleotide sequence ID" value="NZ_JALHLE010000001.1"/>
</dbReference>
<evidence type="ECO:0000256" key="1">
    <source>
        <dbReference type="SAM" id="Phobius"/>
    </source>
</evidence>
<name>A0ABT0AW37_9SPHN</name>
<evidence type="ECO:0000313" key="3">
    <source>
        <dbReference type="Proteomes" id="UP001162880"/>
    </source>
</evidence>
<feature type="transmembrane region" description="Helical" evidence="1">
    <location>
        <begin position="12"/>
        <end position="31"/>
    </location>
</feature>
<dbReference type="Proteomes" id="UP001162880">
    <property type="component" value="Unassembled WGS sequence"/>
</dbReference>
<evidence type="ECO:0008006" key="4">
    <source>
        <dbReference type="Google" id="ProtNLM"/>
    </source>
</evidence>
<reference evidence="2" key="1">
    <citation type="submission" date="2022-03" db="EMBL/GenBank/DDBJ databases">
        <title>Identification of a novel bacterium isolated from mangrove sediments.</title>
        <authorList>
            <person name="Pan X."/>
        </authorList>
    </citation>
    <scope>NUCLEOTIDE SEQUENCE</scope>
    <source>
        <strain evidence="2">B2580</strain>
    </source>
</reference>
<organism evidence="2 3">
    <name type="scientific">Novosphingobium album</name>
    <name type="common">ex Hu et al. 2023</name>
    <dbReference type="NCBI Taxonomy" id="2930093"/>
    <lineage>
        <taxon>Bacteria</taxon>
        <taxon>Pseudomonadati</taxon>
        <taxon>Pseudomonadota</taxon>
        <taxon>Alphaproteobacteria</taxon>
        <taxon>Sphingomonadales</taxon>
        <taxon>Sphingomonadaceae</taxon>
        <taxon>Novosphingobium</taxon>
    </lineage>
</organism>
<proteinExistence type="predicted"/>
<keyword evidence="1" id="KW-0472">Membrane</keyword>
<keyword evidence="1" id="KW-1133">Transmembrane helix</keyword>
<accession>A0ABT0AW37</accession>
<protein>
    <recommendedName>
        <fullName evidence="4">Heme exporter protein D</fullName>
    </recommendedName>
</protein>
<sequence length="46" mass="5271">MREAIDPWTFVVASYAIGVGATAMMIAWSLLSMKRAEKRRDEARKR</sequence>
<gene>
    <name evidence="2" type="ORF">MTR64_00345</name>
</gene>
<keyword evidence="3" id="KW-1185">Reference proteome</keyword>
<keyword evidence="1" id="KW-0812">Transmembrane</keyword>
<evidence type="ECO:0000313" key="2">
    <source>
        <dbReference type="EMBL" id="MCJ2177004.1"/>
    </source>
</evidence>
<dbReference type="EMBL" id="JALHLE010000001">
    <property type="protein sequence ID" value="MCJ2177004.1"/>
    <property type="molecule type" value="Genomic_DNA"/>
</dbReference>